<dbReference type="InterPro" id="IPR039420">
    <property type="entry name" value="WalR-like"/>
</dbReference>
<dbReference type="NCBIfam" id="TIGR01387">
    <property type="entry name" value="cztR_silR_copR"/>
    <property type="match status" value="1"/>
</dbReference>
<dbReference type="Gene3D" id="3.40.50.2300">
    <property type="match status" value="1"/>
</dbReference>
<keyword evidence="5 8" id="KW-0238">DNA-binding</keyword>
<reference evidence="11" key="1">
    <citation type="submission" date="2021-04" db="EMBL/GenBank/DDBJ databases">
        <title>novel species isolated from subtropical streams in China.</title>
        <authorList>
            <person name="Lu H."/>
        </authorList>
    </citation>
    <scope>NUCLEOTIDE SEQUENCE</scope>
    <source>
        <strain evidence="11">LFS511W</strain>
    </source>
</reference>
<dbReference type="Proteomes" id="UP000680067">
    <property type="component" value="Unassembled WGS sequence"/>
</dbReference>
<dbReference type="Gene3D" id="1.10.10.10">
    <property type="entry name" value="Winged helix-like DNA-binding domain superfamily/Winged helix DNA-binding domain"/>
    <property type="match status" value="1"/>
</dbReference>
<keyword evidence="12" id="KW-1185">Reference proteome</keyword>
<dbReference type="Pfam" id="PF00072">
    <property type="entry name" value="Response_reg"/>
    <property type="match status" value="1"/>
</dbReference>
<dbReference type="PROSITE" id="PS51755">
    <property type="entry name" value="OMPR_PHOB"/>
    <property type="match status" value="1"/>
</dbReference>
<dbReference type="FunFam" id="3.40.50.2300:FF:000001">
    <property type="entry name" value="DNA-binding response regulator PhoB"/>
    <property type="match status" value="1"/>
</dbReference>
<accession>A0A941DIZ6</accession>
<evidence type="ECO:0000256" key="1">
    <source>
        <dbReference type="ARBA" id="ARBA00022539"/>
    </source>
</evidence>
<dbReference type="GO" id="GO:0000156">
    <property type="term" value="F:phosphorelay response regulator activity"/>
    <property type="evidence" value="ECO:0007669"/>
    <property type="project" value="TreeGrafter"/>
</dbReference>
<dbReference type="GO" id="GO:0005829">
    <property type="term" value="C:cytosol"/>
    <property type="evidence" value="ECO:0007669"/>
    <property type="project" value="TreeGrafter"/>
</dbReference>
<dbReference type="RefSeq" id="WP_212686986.1">
    <property type="nucleotide sequence ID" value="NZ_JAGSPN010000003.1"/>
</dbReference>
<keyword evidence="4" id="KW-0805">Transcription regulation</keyword>
<evidence type="ECO:0000256" key="3">
    <source>
        <dbReference type="ARBA" id="ARBA00023012"/>
    </source>
</evidence>
<dbReference type="PANTHER" id="PTHR48111:SF41">
    <property type="entry name" value="TRANSCRIPTIONAL REGULATORY PROTEIN CUSR-RELATED"/>
    <property type="match status" value="1"/>
</dbReference>
<dbReference type="InterPro" id="IPR001867">
    <property type="entry name" value="OmpR/PhoB-type_DNA-bd"/>
</dbReference>
<dbReference type="GO" id="GO:0000976">
    <property type="term" value="F:transcription cis-regulatory region binding"/>
    <property type="evidence" value="ECO:0007669"/>
    <property type="project" value="TreeGrafter"/>
</dbReference>
<dbReference type="CDD" id="cd19935">
    <property type="entry name" value="REC_OmpR_CusR-like"/>
    <property type="match status" value="1"/>
</dbReference>
<sequence length="226" mass="25589">MRLLLVEDEIRTNEYLKQGLSEAGFVVDIANDGKTGLHLALEQAYDLIVLDVMLPGIDGWTILRHLRESLTGRHTPVLFLSARDALSDRVHGLELGADDYLVKPFAFAELLARIRTLLRRGPQREDDVLVINDLRLNVLARTATRNDARLHLSGREFNLLCLLMRRQGEILSRSEIASQVWDMNFDSDTNVVDVAIKRLRQKINDPVPGQLIHAVRGMGYVCELRS</sequence>
<dbReference type="InterPro" id="IPR036388">
    <property type="entry name" value="WH-like_DNA-bd_sf"/>
</dbReference>
<evidence type="ECO:0000256" key="4">
    <source>
        <dbReference type="ARBA" id="ARBA00023015"/>
    </source>
</evidence>
<keyword evidence="6" id="KW-0804">Transcription</keyword>
<feature type="DNA-binding region" description="OmpR/PhoB-type" evidence="8">
    <location>
        <begin position="126"/>
        <end position="224"/>
    </location>
</feature>
<evidence type="ECO:0000259" key="10">
    <source>
        <dbReference type="PROSITE" id="PS51755"/>
    </source>
</evidence>
<dbReference type="InterPro" id="IPR011006">
    <property type="entry name" value="CheY-like_superfamily"/>
</dbReference>
<name>A0A941DIZ6_9BURK</name>
<dbReference type="InterPro" id="IPR001789">
    <property type="entry name" value="Sig_transdc_resp-reg_receiver"/>
</dbReference>
<feature type="modified residue" description="4-aspartylphosphate" evidence="7">
    <location>
        <position position="51"/>
    </location>
</feature>
<evidence type="ECO:0000256" key="7">
    <source>
        <dbReference type="PROSITE-ProRule" id="PRU00169"/>
    </source>
</evidence>
<dbReference type="PROSITE" id="PS50110">
    <property type="entry name" value="RESPONSE_REGULATORY"/>
    <property type="match status" value="1"/>
</dbReference>
<keyword evidence="2 7" id="KW-0597">Phosphoprotein</keyword>
<evidence type="ECO:0000313" key="12">
    <source>
        <dbReference type="Proteomes" id="UP000680067"/>
    </source>
</evidence>
<gene>
    <name evidence="11" type="ORF">KDM89_05750</name>
</gene>
<dbReference type="AlphaFoldDB" id="A0A941DIZ6"/>
<dbReference type="SMART" id="SM00448">
    <property type="entry name" value="REC"/>
    <property type="match status" value="1"/>
</dbReference>
<dbReference type="Gene3D" id="6.10.250.690">
    <property type="match status" value="1"/>
</dbReference>
<protein>
    <submittedName>
        <fullName evidence="11">Heavy metal response regulator transcription factor</fullName>
    </submittedName>
</protein>
<feature type="domain" description="Response regulatory" evidence="9">
    <location>
        <begin position="2"/>
        <end position="118"/>
    </location>
</feature>
<dbReference type="GO" id="GO:0006355">
    <property type="term" value="P:regulation of DNA-templated transcription"/>
    <property type="evidence" value="ECO:0007669"/>
    <property type="project" value="InterPro"/>
</dbReference>
<dbReference type="InterPro" id="IPR006291">
    <property type="entry name" value="CusR-like"/>
</dbReference>
<keyword evidence="1" id="KW-0104">Cadmium</keyword>
<evidence type="ECO:0000256" key="6">
    <source>
        <dbReference type="ARBA" id="ARBA00023163"/>
    </source>
</evidence>
<dbReference type="Pfam" id="PF00486">
    <property type="entry name" value="Trans_reg_C"/>
    <property type="match status" value="1"/>
</dbReference>
<evidence type="ECO:0000256" key="8">
    <source>
        <dbReference type="PROSITE-ProRule" id="PRU01091"/>
    </source>
</evidence>
<comment type="caution">
    <text evidence="11">The sequence shown here is derived from an EMBL/GenBank/DDBJ whole genome shotgun (WGS) entry which is preliminary data.</text>
</comment>
<dbReference type="SUPFAM" id="SSF52172">
    <property type="entry name" value="CheY-like"/>
    <property type="match status" value="1"/>
</dbReference>
<dbReference type="FunFam" id="1.10.10.10:FF:000005">
    <property type="entry name" value="Two-component system response regulator"/>
    <property type="match status" value="1"/>
</dbReference>
<dbReference type="EMBL" id="JAGSPN010000003">
    <property type="protein sequence ID" value="MBR7781633.1"/>
    <property type="molecule type" value="Genomic_DNA"/>
</dbReference>
<feature type="domain" description="OmpR/PhoB-type" evidence="10">
    <location>
        <begin position="126"/>
        <end position="224"/>
    </location>
</feature>
<keyword evidence="3" id="KW-0902">Two-component regulatory system</keyword>
<organism evidence="11 12">
    <name type="scientific">Undibacterium luofuense</name>
    <dbReference type="NCBI Taxonomy" id="2828733"/>
    <lineage>
        <taxon>Bacteria</taxon>
        <taxon>Pseudomonadati</taxon>
        <taxon>Pseudomonadota</taxon>
        <taxon>Betaproteobacteria</taxon>
        <taxon>Burkholderiales</taxon>
        <taxon>Oxalobacteraceae</taxon>
        <taxon>Undibacterium</taxon>
    </lineage>
</organism>
<evidence type="ECO:0000313" key="11">
    <source>
        <dbReference type="EMBL" id="MBR7781633.1"/>
    </source>
</evidence>
<evidence type="ECO:0000256" key="5">
    <source>
        <dbReference type="ARBA" id="ARBA00023125"/>
    </source>
</evidence>
<dbReference type="CDD" id="cd00383">
    <property type="entry name" value="trans_reg_C"/>
    <property type="match status" value="1"/>
</dbReference>
<proteinExistence type="predicted"/>
<dbReference type="GO" id="GO:0032993">
    <property type="term" value="C:protein-DNA complex"/>
    <property type="evidence" value="ECO:0007669"/>
    <property type="project" value="TreeGrafter"/>
</dbReference>
<evidence type="ECO:0000259" key="9">
    <source>
        <dbReference type="PROSITE" id="PS50110"/>
    </source>
</evidence>
<evidence type="ECO:0000256" key="2">
    <source>
        <dbReference type="ARBA" id="ARBA00022553"/>
    </source>
</evidence>
<dbReference type="PANTHER" id="PTHR48111">
    <property type="entry name" value="REGULATOR OF RPOS"/>
    <property type="match status" value="1"/>
</dbReference>
<dbReference type="SMART" id="SM00862">
    <property type="entry name" value="Trans_reg_C"/>
    <property type="match status" value="1"/>
</dbReference>